<dbReference type="EMBL" id="CCSD01000059">
    <property type="protein sequence ID" value="CDZ89484.1"/>
    <property type="molecule type" value="Genomic_DNA"/>
</dbReference>
<reference evidence="1 2" key="1">
    <citation type="journal article" date="2014" name="Genome Announc.">
        <title>Draft Genome Sequence of Propane- and Butane-Oxidizing Actinobacterium Rhodococcus ruber IEGM 231.</title>
        <authorList>
            <person name="Ivshina I.B."/>
            <person name="Kuyukina M.S."/>
            <person name="Krivoruchko A.V."/>
            <person name="Barbe V."/>
            <person name="Fischer C."/>
        </authorList>
    </citation>
    <scope>NUCLEOTIDE SEQUENCE [LARGE SCALE GENOMIC DNA]</scope>
</reference>
<protein>
    <submittedName>
        <fullName evidence="1">Uncharacterized protein</fullName>
    </submittedName>
</protein>
<dbReference type="AlphaFoldDB" id="A0A098BLA4"/>
<dbReference type="Proteomes" id="UP000042997">
    <property type="component" value="Unassembled WGS sequence"/>
</dbReference>
<sequence length="155" mass="15829">MRSRTSMRKAGDQMTSGSIEGGSAGELLIVGDCSRVLDGARGAELRTWAREHGFGLTDTFAGGRVVCAIVAEEVLDGACSAAEAMTMQSVRAAGVPCVCVHDAPARILEALAEHDLPVGAGTSPARDVPVPLGTVCTSVFASGGDAALRRHPQPA</sequence>
<gene>
    <name evidence="1" type="ORF">RHRU231_480031</name>
</gene>
<organism evidence="1 2">
    <name type="scientific">Rhodococcus ruber</name>
    <dbReference type="NCBI Taxonomy" id="1830"/>
    <lineage>
        <taxon>Bacteria</taxon>
        <taxon>Bacillati</taxon>
        <taxon>Actinomycetota</taxon>
        <taxon>Actinomycetes</taxon>
        <taxon>Mycobacteriales</taxon>
        <taxon>Nocardiaceae</taxon>
        <taxon>Rhodococcus</taxon>
    </lineage>
</organism>
<accession>A0A098BLA4</accession>
<evidence type="ECO:0000313" key="2">
    <source>
        <dbReference type="Proteomes" id="UP000042997"/>
    </source>
</evidence>
<name>A0A098BLA4_9NOCA</name>
<evidence type="ECO:0000313" key="1">
    <source>
        <dbReference type="EMBL" id="CDZ89484.1"/>
    </source>
</evidence>
<proteinExistence type="predicted"/>
<dbReference type="eggNOG" id="ENOG5031Y1P">
    <property type="taxonomic scope" value="Bacteria"/>
</dbReference>